<protein>
    <submittedName>
        <fullName evidence="1">Uncharacterized protein</fullName>
    </submittedName>
</protein>
<sequence length="65" mass="7238">METLAEGEDFLVAEISVGKVLPARSGWLLRTKCGVYNSQAWILDTGAADHIVCSLSHLHNYRRHT</sequence>
<dbReference type="EMBL" id="CAMGYJ010000009">
    <property type="protein sequence ID" value="CAI0540663.1"/>
    <property type="molecule type" value="Genomic_DNA"/>
</dbReference>
<name>A0AAV0Q8I1_9ROSI</name>
<comment type="caution">
    <text evidence="1">The sequence shown here is derived from an EMBL/GenBank/DDBJ whole genome shotgun (WGS) entry which is preliminary data.</text>
</comment>
<gene>
    <name evidence="1" type="ORF">LITE_LOCUS41790</name>
</gene>
<keyword evidence="2" id="KW-1185">Reference proteome</keyword>
<dbReference type="Proteomes" id="UP001154282">
    <property type="component" value="Unassembled WGS sequence"/>
</dbReference>
<reference evidence="1" key="1">
    <citation type="submission" date="2022-08" db="EMBL/GenBank/DDBJ databases">
        <authorList>
            <person name="Gutierrez-Valencia J."/>
        </authorList>
    </citation>
    <scope>NUCLEOTIDE SEQUENCE</scope>
</reference>
<proteinExistence type="predicted"/>
<dbReference type="AlphaFoldDB" id="A0AAV0Q8I1"/>
<evidence type="ECO:0000313" key="1">
    <source>
        <dbReference type="EMBL" id="CAI0540663.1"/>
    </source>
</evidence>
<evidence type="ECO:0000313" key="2">
    <source>
        <dbReference type="Proteomes" id="UP001154282"/>
    </source>
</evidence>
<accession>A0AAV0Q8I1</accession>
<organism evidence="1 2">
    <name type="scientific">Linum tenue</name>
    <dbReference type="NCBI Taxonomy" id="586396"/>
    <lineage>
        <taxon>Eukaryota</taxon>
        <taxon>Viridiplantae</taxon>
        <taxon>Streptophyta</taxon>
        <taxon>Embryophyta</taxon>
        <taxon>Tracheophyta</taxon>
        <taxon>Spermatophyta</taxon>
        <taxon>Magnoliopsida</taxon>
        <taxon>eudicotyledons</taxon>
        <taxon>Gunneridae</taxon>
        <taxon>Pentapetalae</taxon>
        <taxon>rosids</taxon>
        <taxon>fabids</taxon>
        <taxon>Malpighiales</taxon>
        <taxon>Linaceae</taxon>
        <taxon>Linum</taxon>
    </lineage>
</organism>